<sequence length="191" mass="21031">MRRRHPPGHPATCAVSRSTDTCPAPHPYTDPVLAQTINQWAVITIVLSGLALVVGVLFIRNGNREAHMRAMLTASALATIFLVLYLTRLGLGYEKKYVGPDEWRPAYFALLISHIILAAANLPLALGALYNAWKGLKAAGNLGNIDAPAARGLFNRHRAWVRWTVPVWLYVAVTGWIIYLVLGRWGEVVKG</sequence>
<comment type="caution">
    <text evidence="2">The sequence shown here is derived from an EMBL/GenBank/DDBJ whole genome shotgun (WGS) entry which is preliminary data.</text>
</comment>
<proteinExistence type="predicted"/>
<gene>
    <name evidence="2" type="ORF">CVO96_10680</name>
</gene>
<dbReference type="InterPro" id="IPR007352">
    <property type="entry name" value="DUF420"/>
</dbReference>
<feature type="transmembrane region" description="Helical" evidence="1">
    <location>
        <begin position="37"/>
        <end position="58"/>
    </location>
</feature>
<dbReference type="Proteomes" id="UP000236379">
    <property type="component" value="Unassembled WGS sequence"/>
</dbReference>
<evidence type="ECO:0000313" key="2">
    <source>
        <dbReference type="EMBL" id="PNY81780.1"/>
    </source>
</evidence>
<dbReference type="AlphaFoldDB" id="A0A2K3UZ24"/>
<evidence type="ECO:0000256" key="1">
    <source>
        <dbReference type="SAM" id="Phobius"/>
    </source>
</evidence>
<dbReference type="OrthoDB" id="9811380at2"/>
<keyword evidence="1" id="KW-1133">Transmembrane helix</keyword>
<keyword evidence="1" id="KW-0472">Membrane</keyword>
<name>A0A2K3UZ24_9DEIO</name>
<feature type="transmembrane region" description="Helical" evidence="1">
    <location>
        <begin position="107"/>
        <end position="130"/>
    </location>
</feature>
<organism evidence="2 3">
    <name type="scientific">Deinococcus koreensis</name>
    <dbReference type="NCBI Taxonomy" id="2054903"/>
    <lineage>
        <taxon>Bacteria</taxon>
        <taxon>Thermotogati</taxon>
        <taxon>Deinococcota</taxon>
        <taxon>Deinococci</taxon>
        <taxon>Deinococcales</taxon>
        <taxon>Deinococcaceae</taxon>
        <taxon>Deinococcus</taxon>
    </lineage>
</organism>
<dbReference type="EMBL" id="PPPD01000001">
    <property type="protein sequence ID" value="PNY81780.1"/>
    <property type="molecule type" value="Genomic_DNA"/>
</dbReference>
<feature type="transmembrane region" description="Helical" evidence="1">
    <location>
        <begin position="160"/>
        <end position="182"/>
    </location>
</feature>
<reference evidence="2 3" key="1">
    <citation type="submission" date="2018-01" db="EMBL/GenBank/DDBJ databases">
        <title>Deinococcus koreensis sp. nov., a radiation-resistant bacterium isolated from river water.</title>
        <authorList>
            <person name="Choi A."/>
        </authorList>
    </citation>
    <scope>NUCLEOTIDE SEQUENCE [LARGE SCALE GENOMIC DNA]</scope>
    <source>
        <strain evidence="2 3">SJW1-2</strain>
    </source>
</reference>
<keyword evidence="1" id="KW-0812">Transmembrane</keyword>
<evidence type="ECO:0000313" key="3">
    <source>
        <dbReference type="Proteomes" id="UP000236379"/>
    </source>
</evidence>
<feature type="transmembrane region" description="Helical" evidence="1">
    <location>
        <begin position="70"/>
        <end position="87"/>
    </location>
</feature>
<keyword evidence="3" id="KW-1185">Reference proteome</keyword>
<dbReference type="PANTHER" id="PTHR37692:SF1">
    <property type="entry name" value="DUF420 DOMAIN-CONTAINING PROTEIN"/>
    <property type="match status" value="1"/>
</dbReference>
<accession>A0A2K3UZ24</accession>
<dbReference type="PANTHER" id="PTHR37692">
    <property type="entry name" value="HYPOTHETICAL MEMBRANE SPANNING PROTEIN"/>
    <property type="match status" value="1"/>
</dbReference>
<protein>
    <submittedName>
        <fullName evidence="2">DUF420 domain-containing protein</fullName>
    </submittedName>
</protein>
<dbReference type="Pfam" id="PF04238">
    <property type="entry name" value="DUF420"/>
    <property type="match status" value="1"/>
</dbReference>